<evidence type="ECO:0000256" key="1">
    <source>
        <dbReference type="SAM" id="MobiDB-lite"/>
    </source>
</evidence>
<proteinExistence type="predicted"/>
<feature type="compositionally biased region" description="Low complexity" evidence="1">
    <location>
        <begin position="514"/>
        <end position="527"/>
    </location>
</feature>
<dbReference type="RefSeq" id="WP_203007443.1">
    <property type="nucleotide sequence ID" value="NZ_JADWYU010000227.1"/>
</dbReference>
<reference evidence="3" key="1">
    <citation type="submission" date="2020-12" db="EMBL/GenBank/DDBJ databases">
        <title>Genomic characterization of non-nitrogen-fixing Frankia strains.</title>
        <authorList>
            <person name="Carlos-Shanley C."/>
            <person name="Guerra T."/>
            <person name="Hahn D."/>
        </authorList>
    </citation>
    <scope>NUCLEOTIDE SEQUENCE</scope>
    <source>
        <strain evidence="3">CN6</strain>
    </source>
</reference>
<feature type="region of interest" description="Disordered" evidence="1">
    <location>
        <begin position="514"/>
        <end position="540"/>
    </location>
</feature>
<keyword evidence="2" id="KW-1133">Transmembrane helix</keyword>
<organism evidence="3 4">
    <name type="scientific">Frankia nepalensis</name>
    <dbReference type="NCBI Taxonomy" id="1836974"/>
    <lineage>
        <taxon>Bacteria</taxon>
        <taxon>Bacillati</taxon>
        <taxon>Actinomycetota</taxon>
        <taxon>Actinomycetes</taxon>
        <taxon>Frankiales</taxon>
        <taxon>Frankiaceae</taxon>
        <taxon>Frankia</taxon>
    </lineage>
</organism>
<evidence type="ECO:0000313" key="4">
    <source>
        <dbReference type="Proteomes" id="UP000604475"/>
    </source>
</evidence>
<evidence type="ECO:0000256" key="2">
    <source>
        <dbReference type="SAM" id="Phobius"/>
    </source>
</evidence>
<gene>
    <name evidence="3" type="ORF">I7412_06130</name>
</gene>
<name>A0A937RAJ2_9ACTN</name>
<dbReference type="EMBL" id="JAEACQ010000147">
    <property type="protein sequence ID" value="MBL7626752.1"/>
    <property type="molecule type" value="Genomic_DNA"/>
</dbReference>
<evidence type="ECO:0000313" key="3">
    <source>
        <dbReference type="EMBL" id="MBL7626752.1"/>
    </source>
</evidence>
<comment type="caution">
    <text evidence="3">The sequence shown here is derived from an EMBL/GenBank/DDBJ whole genome shotgun (WGS) entry which is preliminary data.</text>
</comment>
<protein>
    <submittedName>
        <fullName evidence="3">Uncharacterized protein</fullName>
    </submittedName>
</protein>
<feature type="transmembrane region" description="Helical" evidence="2">
    <location>
        <begin position="78"/>
        <end position="98"/>
    </location>
</feature>
<dbReference type="Proteomes" id="UP000604475">
    <property type="component" value="Unassembled WGS sequence"/>
</dbReference>
<keyword evidence="2" id="KW-0812">Transmembrane</keyword>
<keyword evidence="4" id="KW-1185">Reference proteome</keyword>
<dbReference type="AlphaFoldDB" id="A0A937RAJ2"/>
<feature type="region of interest" description="Disordered" evidence="1">
    <location>
        <begin position="1"/>
        <end position="37"/>
    </location>
</feature>
<keyword evidence="2" id="KW-0472">Membrane</keyword>
<sequence length="554" mass="55946">MSRFGDSSRPDGPAPDGSPWDQVGSARDPDTPDGPLARLGRAAADAAWRFLGNALGRLGLRRPGLLRSGFLRSGHRRGLAAAGAFLLLAAAGGAVWLVGAGGAGPAGGGCDEPGVLCSEALRIAAQADPDRAVAGPDGSAPAPEVLGQSYLTTRPADQVPPPPGGRDDCSGRAAWAASIGAVPADISPLRLDISARRDQPVRVLGFAARVDILAPAPTRANLLTCSATTSQDDRQWATPTRNLPRARALADAGAVTVDLERRTSGLIELPTDAVPRPPGSSAVEIEPGRTASILVATMTATCDCRWRLEVVLLVDGEHQVVTVGPDGVREGPAAANPGQPSFETAASWLGTSLLYTDGQWRPAGALGVARPPCPLPRAGEIAAVLGDAPGGEPVQADVVEQSGLTQAGLRIDEVSCSWQASPYAWELGSLAVSRFDLPNAAAAHTQYELLRAPVGPPTPSGCVSGTPTAASAPVAVPGLGDEATRSASQLVARAGSRVVVVTLCVAAPATAPASQPAASQPAASGPTVSTPAPPVPLAGDPEALARTARAVLAG</sequence>
<accession>A0A937RAJ2</accession>